<dbReference type="InterPro" id="IPR018075">
    <property type="entry name" value="UBQ-activ_enz_E1"/>
</dbReference>
<dbReference type="FunFam" id="3.40.50.12550:FF:000001">
    <property type="entry name" value="Ubiquitin-activating enzyme E1 1"/>
    <property type="match status" value="1"/>
</dbReference>
<dbReference type="Pfam" id="PF16191">
    <property type="entry name" value="E1_4HB"/>
    <property type="match status" value="1"/>
</dbReference>
<dbReference type="Pfam" id="PF09358">
    <property type="entry name" value="E1_UFD"/>
    <property type="match status" value="1"/>
</dbReference>
<dbReference type="InterPro" id="IPR019572">
    <property type="entry name" value="UBA_E1_SCCH"/>
</dbReference>
<dbReference type="Gene3D" id="1.10.10.2660">
    <property type="entry name" value="Ubiquitin-activating enzyme E1, SCCH domain"/>
    <property type="match status" value="1"/>
</dbReference>
<dbReference type="InterPro" id="IPR038252">
    <property type="entry name" value="UBA_E1_C_sf"/>
</dbReference>
<evidence type="ECO:0000313" key="14">
    <source>
        <dbReference type="Proteomes" id="UP000515159"/>
    </source>
</evidence>
<dbReference type="Gene3D" id="2.40.30.180">
    <property type="entry name" value="Ubiquitin-activating enzyme E1, FCCH domain"/>
    <property type="match status" value="1"/>
</dbReference>
<feature type="region of interest" description="Disordered" evidence="12">
    <location>
        <begin position="1"/>
        <end position="26"/>
    </location>
</feature>
<dbReference type="InterPro" id="IPR042449">
    <property type="entry name" value="Ub-E1_IAD_1"/>
</dbReference>
<dbReference type="AlphaFoldDB" id="A0A6P8Q4Z1"/>
<comment type="similarity">
    <text evidence="3 11">Belongs to the ubiquitin-activating E1 family.</text>
</comment>
<keyword evidence="5 11" id="KW-0436">Ligase</keyword>
<dbReference type="InParanoid" id="A0A6P8Q4Z1"/>
<dbReference type="CTD" id="7318"/>
<gene>
    <name evidence="15" type="primary">UBA7</name>
</gene>
<dbReference type="GO" id="GO:0004839">
    <property type="term" value="F:ubiquitin activating enzyme activity"/>
    <property type="evidence" value="ECO:0007669"/>
    <property type="project" value="UniProtKB-EC"/>
</dbReference>
<evidence type="ECO:0000256" key="2">
    <source>
        <dbReference type="ARBA" id="ARBA00004906"/>
    </source>
</evidence>
<dbReference type="OrthoDB" id="10252231at2759"/>
<dbReference type="Pfam" id="PF16190">
    <property type="entry name" value="E1_FCCH"/>
    <property type="match status" value="1"/>
</dbReference>
<evidence type="ECO:0000256" key="9">
    <source>
        <dbReference type="ARBA" id="ARBA00030371"/>
    </source>
</evidence>
<dbReference type="FunFam" id="3.50.50.80:FF:000001">
    <property type="entry name" value="ubiquitin-like modifier-activating enzyme 1"/>
    <property type="match status" value="1"/>
</dbReference>
<dbReference type="InterPro" id="IPR045886">
    <property type="entry name" value="ThiF/MoeB/HesA"/>
</dbReference>
<evidence type="ECO:0000259" key="13">
    <source>
        <dbReference type="SMART" id="SM00985"/>
    </source>
</evidence>
<accession>A0A6P8Q4Z1</accession>
<dbReference type="Pfam" id="PF10585">
    <property type="entry name" value="UBA_E1_SCCH"/>
    <property type="match status" value="1"/>
</dbReference>
<dbReference type="InterPro" id="IPR000011">
    <property type="entry name" value="UBQ/SUMO-activ_enz_E1-like"/>
</dbReference>
<protein>
    <recommendedName>
        <fullName evidence="4">E1 ubiquitin-activating enzyme</fullName>
        <ecNumber evidence="4">6.2.1.45</ecNumber>
    </recommendedName>
    <alternativeName>
        <fullName evidence="9">Ubiquitin-activating enzyme E1</fullName>
    </alternativeName>
</protein>
<dbReference type="RefSeq" id="XP_033782238.1">
    <property type="nucleotide sequence ID" value="XM_033926347.1"/>
</dbReference>
<dbReference type="GO" id="GO:0006974">
    <property type="term" value="P:DNA damage response"/>
    <property type="evidence" value="ECO:0007669"/>
    <property type="project" value="TreeGrafter"/>
</dbReference>
<dbReference type="FunFam" id="1.10.10.2660:FF:000001">
    <property type="entry name" value="Ubiquitin-activating enzyme E1 1"/>
    <property type="match status" value="1"/>
</dbReference>
<evidence type="ECO:0000256" key="8">
    <source>
        <dbReference type="ARBA" id="ARBA00022840"/>
    </source>
</evidence>
<dbReference type="Gene3D" id="3.40.50.12550">
    <property type="entry name" value="Ubiquitin-activating enzyme E1, inactive adenylation domain, subdomain 2"/>
    <property type="match status" value="1"/>
</dbReference>
<evidence type="ECO:0000256" key="1">
    <source>
        <dbReference type="ARBA" id="ARBA00000488"/>
    </source>
</evidence>
<dbReference type="Gene3D" id="3.10.290.60">
    <property type="entry name" value="Ubiquitin-activating enzyme E1, UFD domain"/>
    <property type="match status" value="1"/>
</dbReference>
<feature type="active site" description="Glycyl thioester intermediate" evidence="10">
    <location>
        <position position="646"/>
    </location>
</feature>
<dbReference type="KEGG" id="gsh:117351273"/>
<evidence type="ECO:0000256" key="7">
    <source>
        <dbReference type="ARBA" id="ARBA00022786"/>
    </source>
</evidence>
<dbReference type="InterPro" id="IPR018965">
    <property type="entry name" value="Ub-activating_enz_E1_C"/>
</dbReference>
<evidence type="ECO:0000256" key="3">
    <source>
        <dbReference type="ARBA" id="ARBA00005673"/>
    </source>
</evidence>
<dbReference type="SUPFAM" id="SSF69572">
    <property type="entry name" value="Activating enzymes of the ubiquitin-like proteins"/>
    <property type="match status" value="2"/>
</dbReference>
<dbReference type="InterPro" id="IPR032420">
    <property type="entry name" value="E1_4HB"/>
</dbReference>
<evidence type="ECO:0000256" key="11">
    <source>
        <dbReference type="RuleBase" id="RU000519"/>
    </source>
</evidence>
<dbReference type="FunFam" id="3.40.50.720:FF:000015">
    <property type="entry name" value="Ubiquitin-activating enzyme E1 1"/>
    <property type="match status" value="1"/>
</dbReference>
<dbReference type="CDD" id="cd01490">
    <property type="entry name" value="Ube1_repeat2"/>
    <property type="match status" value="1"/>
</dbReference>
<dbReference type="PANTHER" id="PTHR10953">
    <property type="entry name" value="UBIQUITIN-ACTIVATING ENZYME E1"/>
    <property type="match status" value="1"/>
</dbReference>
<dbReference type="PROSITE" id="PS00536">
    <property type="entry name" value="UBIQUITIN_ACTIVAT_1"/>
    <property type="match status" value="1"/>
</dbReference>
<comment type="catalytic activity">
    <reaction evidence="1">
        <text>ATP + ubiquitin + [E1 ubiquitin-activating enzyme]-L-cysteine = AMP + diphosphate + S-ubiquitinyl-[E1 ubiquitin-activating enzyme]-L-cysteine.</text>
        <dbReference type="EC" id="6.2.1.45"/>
    </reaction>
</comment>
<dbReference type="PRINTS" id="PR01849">
    <property type="entry name" value="UBIQUITINACT"/>
</dbReference>
<dbReference type="Proteomes" id="UP000515159">
    <property type="component" value="Chromosome 17"/>
</dbReference>
<keyword evidence="14" id="KW-1185">Reference proteome</keyword>
<feature type="domain" description="Ubiquitin-activating enzyme E1 C-terminal" evidence="13">
    <location>
        <begin position="936"/>
        <end position="1066"/>
    </location>
</feature>
<dbReference type="PROSITE" id="PS00865">
    <property type="entry name" value="UBIQUITIN_ACTIVAT_2"/>
    <property type="match status" value="1"/>
</dbReference>
<comment type="pathway">
    <text evidence="2">Protein modification; protein ubiquitination.</text>
</comment>
<dbReference type="Gene3D" id="3.50.50.80">
    <property type="entry name" value="Ubiquitin-activating enzyme E1, inactive adenylation domain, subdomain 1"/>
    <property type="match status" value="1"/>
</dbReference>
<evidence type="ECO:0000256" key="4">
    <source>
        <dbReference type="ARBA" id="ARBA00012990"/>
    </source>
</evidence>
<dbReference type="SMART" id="SM00985">
    <property type="entry name" value="UBA_e1_C"/>
    <property type="match status" value="1"/>
</dbReference>
<dbReference type="GO" id="GO:0005737">
    <property type="term" value="C:cytoplasm"/>
    <property type="evidence" value="ECO:0007669"/>
    <property type="project" value="TreeGrafter"/>
</dbReference>
<dbReference type="Pfam" id="PF00899">
    <property type="entry name" value="ThiF"/>
    <property type="match status" value="1"/>
</dbReference>
<dbReference type="InterPro" id="IPR042063">
    <property type="entry name" value="Ubi_acti_E1_SCCH"/>
</dbReference>
<dbReference type="CDD" id="cd01491">
    <property type="entry name" value="Ube1_repeat1"/>
    <property type="match status" value="1"/>
</dbReference>
<dbReference type="GO" id="GO:0005524">
    <property type="term" value="F:ATP binding"/>
    <property type="evidence" value="ECO:0007669"/>
    <property type="project" value="UniProtKB-KW"/>
</dbReference>
<organism evidence="14 15">
    <name type="scientific">Geotrypetes seraphini</name>
    <name type="common">Gaboon caecilian</name>
    <name type="synonym">Caecilia seraphini</name>
    <dbReference type="NCBI Taxonomy" id="260995"/>
    <lineage>
        <taxon>Eukaryota</taxon>
        <taxon>Metazoa</taxon>
        <taxon>Chordata</taxon>
        <taxon>Craniata</taxon>
        <taxon>Vertebrata</taxon>
        <taxon>Euteleostomi</taxon>
        <taxon>Amphibia</taxon>
        <taxon>Gymnophiona</taxon>
        <taxon>Geotrypetes</taxon>
    </lineage>
</organism>
<dbReference type="InterPro" id="IPR035985">
    <property type="entry name" value="Ubiquitin-activating_enz"/>
</dbReference>
<evidence type="ECO:0000256" key="10">
    <source>
        <dbReference type="PROSITE-ProRule" id="PRU10132"/>
    </source>
</evidence>
<evidence type="ECO:0000256" key="5">
    <source>
        <dbReference type="ARBA" id="ARBA00022598"/>
    </source>
</evidence>
<evidence type="ECO:0000256" key="6">
    <source>
        <dbReference type="ARBA" id="ARBA00022741"/>
    </source>
</evidence>
<dbReference type="EC" id="6.2.1.45" evidence="4"/>
<name>A0A6P8Q4Z1_GEOSA</name>
<keyword evidence="7 11" id="KW-0833">Ubl conjugation pathway</keyword>
<dbReference type="InterPro" id="IPR042302">
    <property type="entry name" value="E1_FCCH_sf"/>
</dbReference>
<dbReference type="GO" id="GO:0006511">
    <property type="term" value="P:ubiquitin-dependent protein catabolic process"/>
    <property type="evidence" value="ECO:0007669"/>
    <property type="project" value="TreeGrafter"/>
</dbReference>
<dbReference type="FunFam" id="2.40.30.180:FF:000001">
    <property type="entry name" value="ubiquitin-like modifier-activating enzyme 1"/>
    <property type="match status" value="1"/>
</dbReference>
<dbReference type="FunFam" id="3.10.290.60:FF:000005">
    <property type="entry name" value="Ubiquitin-like modifier-activating enzyme 7"/>
    <property type="match status" value="1"/>
</dbReference>
<proteinExistence type="inferred from homology"/>
<sequence>MDSPSVQAGLEPRSAGPKTTALTTKPGVSNLPWAALAEKKKCFWGRANTASPSGHRRMATSDCQAKIDEGLYSRQLYVLGHEAMRKMVSSDVFISGMKGLGVEIAKNIILSGVKSVTIHDMGSVHWCDLSSQFYFSEDDLGKNRAEVSQVHLAELNNYVPVFVYTAQLTDSFLAKFQVVVLTDSSMEEMLHIGDFCHSRSIPFITANTKGLFGQLFCDFGEDFVVSDPNGEEPISALVHHISQGCPGVVTCLGAHSHGFVDGDFVTFSDIEGMTELNGYEPIKIRVLGPYSFEIEDTTFFSKYEKGGVVTEVKMPARICFEPLRASLKNPTISLVDYDKLECFKTLHLAFQALHLFVKEQKDLPKPRDQLDADRLLELTRDLNNQTSFQDHLNENLVRMFSYVSAGDLSPINAFLGGVTAQEVLKACSGKFTPLQQWLYFDALNCLPEDDKLLTKETCALRQSRYDGQIAVFGADFQERLGKQKYFVVGAGAIGCELLKNFAMIGLGAAEGGSIIVTDMDSIERSNLSRQFLFRASDISKMKSETAAAAIRRMNPECQVKAHRDSVGTSTEHVYNDDFFQELDGVAVAVDNIKARMYMDQRCIYYQKLLLESGTLGTKGHTQVIVPFLTNTYGTASDTSETAFPMCTLKNFPSTIEHTLQWARDEFEGLFKQQADRVNQYLQDSSFLDRIDRLMDAEALEILETIHSRLVTERPNSWKDCITWARNHWQELFHNNIQQLLHIFPPDQTTSSGVPFWYGDKRCPHPLQFDSCNKMHLDYIVAAANLYAQNYKLPGSRDRNAIQCIVDTVTVSPFIPKSEVKIHVSDEEMKEFVKDVDQQQLEELKTILADASSHRAYVMDPVHFEKDNDINFHMDFIVAASNLRAENYGIPQADRHKSKLIAGRIIPAITTTTSAVAGLVCLELYKAVWGHQQLSSYRNSFLNLAQPFFVFVQPQQAPVQKIQQQEWTDWDRFEVRGIKKDGEEMTLEDLFNSLKTEHQMGVIMLCYGTALLYARFLSESDQQEALGQRVTDRVRSITGEQIPAHLKTLVFEIVCSGEEEDLKLPPVHYHIF</sequence>
<dbReference type="PANTHER" id="PTHR10953:SF4">
    <property type="entry name" value="UBIQUITIN-ACTIVATING ENZYME E1 C-TERMINAL DOMAIN-CONTAINING PROTEIN"/>
    <property type="match status" value="1"/>
</dbReference>
<dbReference type="GO" id="GO:0005634">
    <property type="term" value="C:nucleus"/>
    <property type="evidence" value="ECO:0007669"/>
    <property type="project" value="TreeGrafter"/>
</dbReference>
<evidence type="ECO:0000256" key="12">
    <source>
        <dbReference type="SAM" id="MobiDB-lite"/>
    </source>
</evidence>
<dbReference type="UniPathway" id="UPA00143"/>
<dbReference type="NCBIfam" id="TIGR01408">
    <property type="entry name" value="Ube1"/>
    <property type="match status" value="1"/>
</dbReference>
<dbReference type="InterPro" id="IPR000594">
    <property type="entry name" value="ThiF_NAD_FAD-bd"/>
</dbReference>
<dbReference type="Gene3D" id="3.40.50.720">
    <property type="entry name" value="NAD(P)-binding Rossmann-like Domain"/>
    <property type="match status" value="1"/>
</dbReference>
<keyword evidence="6 11" id="KW-0547">Nucleotide-binding</keyword>
<reference evidence="15" key="1">
    <citation type="submission" date="2025-08" db="UniProtKB">
        <authorList>
            <consortium name="RefSeq"/>
        </authorList>
    </citation>
    <scope>IDENTIFICATION</scope>
</reference>
<dbReference type="GeneID" id="117351273"/>
<dbReference type="InterPro" id="IPR032418">
    <property type="entry name" value="E1_FCCH"/>
</dbReference>
<evidence type="ECO:0000313" key="15">
    <source>
        <dbReference type="RefSeq" id="XP_033782238.1"/>
    </source>
</evidence>
<dbReference type="InterPro" id="IPR018074">
    <property type="entry name" value="UBQ-activ_enz_E1_CS"/>
</dbReference>
<dbReference type="InterPro" id="IPR033127">
    <property type="entry name" value="UBQ-activ_enz_E1_Cys_AS"/>
</dbReference>
<keyword evidence="8 11" id="KW-0067">ATP-binding</keyword>